<evidence type="ECO:0000313" key="2">
    <source>
        <dbReference type="Proteomes" id="UP000053766"/>
    </source>
</evidence>
<reference evidence="1 2" key="1">
    <citation type="submission" date="2013-11" db="EMBL/GenBank/DDBJ databases">
        <title>Draft genome of the bovine lungworm Dictyocaulus viviparus.</title>
        <authorList>
            <person name="Mitreva M."/>
        </authorList>
    </citation>
    <scope>NUCLEOTIDE SEQUENCE [LARGE SCALE GENOMIC DNA]</scope>
    <source>
        <strain evidence="1 2">HannoverDv2000</strain>
    </source>
</reference>
<dbReference type="AlphaFoldDB" id="A0A0D8XHV1"/>
<keyword evidence="2" id="KW-1185">Reference proteome</keyword>
<reference evidence="2" key="2">
    <citation type="journal article" date="2016" name="Sci. Rep.">
        <title>Dictyocaulus viviparus genome, variome and transcriptome elucidate lungworm biology and support future intervention.</title>
        <authorList>
            <person name="McNulty S.N."/>
            <person name="Strube C."/>
            <person name="Rosa B.A."/>
            <person name="Martin J.C."/>
            <person name="Tyagi R."/>
            <person name="Choi Y.J."/>
            <person name="Wang Q."/>
            <person name="Hallsworth Pepin K."/>
            <person name="Zhang X."/>
            <person name="Ozersky P."/>
            <person name="Wilson R.K."/>
            <person name="Sternberg P.W."/>
            <person name="Gasser R.B."/>
            <person name="Mitreva M."/>
        </authorList>
    </citation>
    <scope>NUCLEOTIDE SEQUENCE [LARGE SCALE GENOMIC DNA]</scope>
    <source>
        <strain evidence="2">HannoverDv2000</strain>
    </source>
</reference>
<gene>
    <name evidence="1" type="ORF">DICVIV_12099</name>
</gene>
<accession>A0A0D8XHV1</accession>
<evidence type="ECO:0000313" key="1">
    <source>
        <dbReference type="EMBL" id="KJH41916.1"/>
    </source>
</evidence>
<organism evidence="1 2">
    <name type="scientific">Dictyocaulus viviparus</name>
    <name type="common">Bovine lungworm</name>
    <dbReference type="NCBI Taxonomy" id="29172"/>
    <lineage>
        <taxon>Eukaryota</taxon>
        <taxon>Metazoa</taxon>
        <taxon>Ecdysozoa</taxon>
        <taxon>Nematoda</taxon>
        <taxon>Chromadorea</taxon>
        <taxon>Rhabditida</taxon>
        <taxon>Rhabditina</taxon>
        <taxon>Rhabditomorpha</taxon>
        <taxon>Strongyloidea</taxon>
        <taxon>Metastrongylidae</taxon>
        <taxon>Dictyocaulus</taxon>
    </lineage>
</organism>
<sequence length="86" mass="10826">MENKNVTNNLVQQRSYMVETMAMFTTLIQIYNEHMEYIDRFEDYLFFDRNDDEYYREFDEYIRCIDEGRRKFTTLAIKVFLRLRHQ</sequence>
<dbReference type="EMBL" id="KN716737">
    <property type="protein sequence ID" value="KJH41916.1"/>
    <property type="molecule type" value="Genomic_DNA"/>
</dbReference>
<protein>
    <submittedName>
        <fullName evidence="1">Uncharacterized protein</fullName>
    </submittedName>
</protein>
<name>A0A0D8XHV1_DICVI</name>
<dbReference type="Proteomes" id="UP000053766">
    <property type="component" value="Unassembled WGS sequence"/>
</dbReference>
<proteinExistence type="predicted"/>